<dbReference type="SMART" id="SM00355">
    <property type="entry name" value="ZnF_C2H2"/>
    <property type="match status" value="7"/>
</dbReference>
<keyword evidence="6" id="KW-0805">Transcription regulation</keyword>
<reference evidence="12" key="3">
    <citation type="submission" date="2025-09" db="UniProtKB">
        <authorList>
            <consortium name="Ensembl"/>
        </authorList>
    </citation>
    <scope>IDENTIFICATION</scope>
    <source>
        <strain evidence="12">Hereford</strain>
    </source>
</reference>
<dbReference type="PROSITE" id="PS50157">
    <property type="entry name" value="ZINC_FINGER_C2H2_2"/>
    <property type="match status" value="7"/>
</dbReference>
<dbReference type="InterPro" id="IPR036236">
    <property type="entry name" value="Znf_C2H2_sf"/>
</dbReference>
<dbReference type="GeneTree" id="ENSGT00940000162956"/>
<reference evidence="12" key="1">
    <citation type="submission" date="2018-03" db="EMBL/GenBank/DDBJ databases">
        <title>ARS-UCD1.2.</title>
        <authorList>
            <person name="Rosen B.D."/>
            <person name="Bickhart D.M."/>
            <person name="Koren S."/>
            <person name="Schnabel R.D."/>
            <person name="Hall R."/>
            <person name="Zimin A."/>
            <person name="Dreischer C."/>
            <person name="Schultheiss S."/>
            <person name="Schroeder S.G."/>
            <person name="Elsik C.G."/>
            <person name="Couldrey C."/>
            <person name="Liu G.E."/>
            <person name="Van Tassell C.P."/>
            <person name="Phillippy A.M."/>
            <person name="Smith T.P.L."/>
            <person name="Medrano J.F."/>
        </authorList>
    </citation>
    <scope>NUCLEOTIDE SEQUENCE [LARGE SCALE GENOMIC DNA]</scope>
    <source>
        <strain evidence="12">Hereford</strain>
    </source>
</reference>
<evidence type="ECO:0000256" key="2">
    <source>
        <dbReference type="ARBA" id="ARBA00022723"/>
    </source>
</evidence>
<keyword evidence="13" id="KW-1185">Reference proteome</keyword>
<evidence type="ECO:0000256" key="5">
    <source>
        <dbReference type="ARBA" id="ARBA00022833"/>
    </source>
</evidence>
<evidence type="ECO:0000256" key="8">
    <source>
        <dbReference type="ARBA" id="ARBA00023163"/>
    </source>
</evidence>
<dbReference type="Gene3D" id="3.30.160.60">
    <property type="entry name" value="Classic Zinc Finger"/>
    <property type="match status" value="7"/>
</dbReference>
<name>A0ABI0NTI8_BOVIN</name>
<organism evidence="12 13">
    <name type="scientific">Bos taurus</name>
    <name type="common">Bovine</name>
    <dbReference type="NCBI Taxonomy" id="9913"/>
    <lineage>
        <taxon>Eukaryota</taxon>
        <taxon>Metazoa</taxon>
        <taxon>Chordata</taxon>
        <taxon>Craniata</taxon>
        <taxon>Vertebrata</taxon>
        <taxon>Euteleostomi</taxon>
        <taxon>Mammalia</taxon>
        <taxon>Eutheria</taxon>
        <taxon>Laurasiatheria</taxon>
        <taxon>Artiodactyla</taxon>
        <taxon>Ruminantia</taxon>
        <taxon>Pecora</taxon>
        <taxon>Bovidae</taxon>
        <taxon>Bovinae</taxon>
        <taxon>Bos</taxon>
    </lineage>
</organism>
<evidence type="ECO:0000259" key="11">
    <source>
        <dbReference type="PROSITE" id="PS50157"/>
    </source>
</evidence>
<feature type="domain" description="C2H2-type" evidence="11">
    <location>
        <begin position="380"/>
        <end position="407"/>
    </location>
</feature>
<sequence length="431" mass="49839">MYLSSSYRENDYEENDGSVIPVENSLEESHRKCTLQKRNIIRELKENIPGMPSEGLKKKKFIHVHEITQIDDQIYQCLELEQNFCENLALIMCERTHTGEKTCRLLCVRKPSSKAQILFHIRGFTVNEKPYKCSKCEKSFWHHLALSGHQRMHAGKKLYTCYICGKNFGQSSDLLVHQRSHTGEKLYLCSECDKCFSRSTNLIRHRTHTGEKPFVCSVKKLLVGNPILLATRELIMVKDPTNVISVRKLTHTSEPSLFIKQYILGRSPMCGAYEKCFAQKSDLIVHQIVHTGEKPYKCLEHMRSFTWSANLIRHQATHTHTFKCLEYEKSFSCSSDLIVHQRIHMEEKPHQWSACESGFLLGMDFIAQQKMRTQTEELHYKYSVCDESFHQSSALLQHQTIHIGEKPYISNVAEKGLELSPPHVSESSQMS</sequence>
<evidence type="ECO:0000256" key="7">
    <source>
        <dbReference type="ARBA" id="ARBA00023125"/>
    </source>
</evidence>
<reference evidence="12" key="2">
    <citation type="submission" date="2025-08" db="UniProtKB">
        <authorList>
            <consortium name="Ensembl"/>
        </authorList>
    </citation>
    <scope>IDENTIFICATION</scope>
    <source>
        <strain evidence="12">Hereford</strain>
    </source>
</reference>
<dbReference type="PANTHER" id="PTHR24399:SF23">
    <property type="entry name" value="C2H2-TYPE DOMAIN-CONTAINING PROTEIN"/>
    <property type="match status" value="1"/>
</dbReference>
<evidence type="ECO:0000256" key="10">
    <source>
        <dbReference type="PROSITE-ProRule" id="PRU00042"/>
    </source>
</evidence>
<dbReference type="PROSITE" id="PS00028">
    <property type="entry name" value="ZINC_FINGER_C2H2_1"/>
    <property type="match status" value="2"/>
</dbReference>
<protein>
    <recommendedName>
        <fullName evidence="11">C2H2-type domain-containing protein</fullName>
    </recommendedName>
</protein>
<keyword evidence="4 10" id="KW-0863">Zinc-finger</keyword>
<feature type="domain" description="C2H2-type" evidence="11">
    <location>
        <begin position="268"/>
        <end position="295"/>
    </location>
</feature>
<accession>A0ABI0NTI8</accession>
<proteinExistence type="predicted"/>
<dbReference type="SUPFAM" id="SSF57667">
    <property type="entry name" value="beta-beta-alpha zinc fingers"/>
    <property type="match status" value="5"/>
</dbReference>
<evidence type="ECO:0000256" key="1">
    <source>
        <dbReference type="ARBA" id="ARBA00004123"/>
    </source>
</evidence>
<feature type="domain" description="C2H2-type" evidence="11">
    <location>
        <begin position="322"/>
        <end position="349"/>
    </location>
</feature>
<dbReference type="PANTHER" id="PTHR24399">
    <property type="entry name" value="ZINC FINGER AND BTB DOMAIN-CONTAINING"/>
    <property type="match status" value="1"/>
</dbReference>
<keyword evidence="5" id="KW-0862">Zinc</keyword>
<evidence type="ECO:0000256" key="4">
    <source>
        <dbReference type="ARBA" id="ARBA00022771"/>
    </source>
</evidence>
<feature type="domain" description="C2H2-type" evidence="11">
    <location>
        <begin position="296"/>
        <end position="319"/>
    </location>
</feature>
<keyword evidence="8" id="KW-0804">Transcription</keyword>
<comment type="subcellular location">
    <subcellularLocation>
        <location evidence="1">Nucleus</location>
    </subcellularLocation>
</comment>
<dbReference type="Pfam" id="PF00096">
    <property type="entry name" value="zf-C2H2"/>
    <property type="match status" value="2"/>
</dbReference>
<dbReference type="Proteomes" id="UP000009136">
    <property type="component" value="Chromosome 16"/>
</dbReference>
<evidence type="ECO:0000313" key="13">
    <source>
        <dbReference type="Proteomes" id="UP000009136"/>
    </source>
</evidence>
<evidence type="ECO:0000256" key="3">
    <source>
        <dbReference type="ARBA" id="ARBA00022737"/>
    </source>
</evidence>
<evidence type="ECO:0000256" key="9">
    <source>
        <dbReference type="ARBA" id="ARBA00023242"/>
    </source>
</evidence>
<evidence type="ECO:0000313" key="12">
    <source>
        <dbReference type="Ensembl" id="ENSBTAP00000106819.1"/>
    </source>
</evidence>
<evidence type="ECO:0000256" key="6">
    <source>
        <dbReference type="ARBA" id="ARBA00023015"/>
    </source>
</evidence>
<keyword evidence="2" id="KW-0479">Metal-binding</keyword>
<keyword evidence="9" id="KW-0539">Nucleus</keyword>
<feature type="domain" description="C2H2-type" evidence="11">
    <location>
        <begin position="187"/>
        <end position="213"/>
    </location>
</feature>
<dbReference type="Ensembl" id="ENSBTAT00000149210.1">
    <property type="protein sequence ID" value="ENSBTAP00000106819.1"/>
    <property type="gene ID" value="ENSBTAG00000073451.1"/>
</dbReference>
<feature type="domain" description="C2H2-type" evidence="11">
    <location>
        <begin position="159"/>
        <end position="186"/>
    </location>
</feature>
<dbReference type="InterPro" id="IPR013087">
    <property type="entry name" value="Znf_C2H2_type"/>
</dbReference>
<keyword evidence="3" id="KW-0677">Repeat</keyword>
<feature type="domain" description="C2H2-type" evidence="11">
    <location>
        <begin position="131"/>
        <end position="158"/>
    </location>
</feature>
<keyword evidence="7" id="KW-0238">DNA-binding</keyword>